<name>A0AAD7EUK2_9AGAR</name>
<evidence type="ECO:0000313" key="1">
    <source>
        <dbReference type="EMBL" id="KAJ7350932.1"/>
    </source>
</evidence>
<reference evidence="1" key="1">
    <citation type="submission" date="2023-03" db="EMBL/GenBank/DDBJ databases">
        <title>Massive genome expansion in bonnet fungi (Mycena s.s.) driven by repeated elements and novel gene families across ecological guilds.</title>
        <authorList>
            <consortium name="Lawrence Berkeley National Laboratory"/>
            <person name="Harder C.B."/>
            <person name="Miyauchi S."/>
            <person name="Viragh M."/>
            <person name="Kuo A."/>
            <person name="Thoen E."/>
            <person name="Andreopoulos B."/>
            <person name="Lu D."/>
            <person name="Skrede I."/>
            <person name="Drula E."/>
            <person name="Henrissat B."/>
            <person name="Morin E."/>
            <person name="Kohler A."/>
            <person name="Barry K."/>
            <person name="LaButti K."/>
            <person name="Morin E."/>
            <person name="Salamov A."/>
            <person name="Lipzen A."/>
            <person name="Mereny Z."/>
            <person name="Hegedus B."/>
            <person name="Baldrian P."/>
            <person name="Stursova M."/>
            <person name="Weitz H."/>
            <person name="Taylor A."/>
            <person name="Grigoriev I.V."/>
            <person name="Nagy L.G."/>
            <person name="Martin F."/>
            <person name="Kauserud H."/>
        </authorList>
    </citation>
    <scope>NUCLEOTIDE SEQUENCE</scope>
    <source>
        <strain evidence="1">CBHHK002</strain>
    </source>
</reference>
<protein>
    <submittedName>
        <fullName evidence="1">Uncharacterized protein</fullName>
    </submittedName>
</protein>
<proteinExistence type="predicted"/>
<dbReference type="EMBL" id="JARIHO010000014">
    <property type="protein sequence ID" value="KAJ7350932.1"/>
    <property type="molecule type" value="Genomic_DNA"/>
</dbReference>
<organism evidence="1 2">
    <name type="scientific">Mycena albidolilacea</name>
    <dbReference type="NCBI Taxonomy" id="1033008"/>
    <lineage>
        <taxon>Eukaryota</taxon>
        <taxon>Fungi</taxon>
        <taxon>Dikarya</taxon>
        <taxon>Basidiomycota</taxon>
        <taxon>Agaricomycotina</taxon>
        <taxon>Agaricomycetes</taxon>
        <taxon>Agaricomycetidae</taxon>
        <taxon>Agaricales</taxon>
        <taxon>Marasmiineae</taxon>
        <taxon>Mycenaceae</taxon>
        <taxon>Mycena</taxon>
    </lineage>
</organism>
<comment type="caution">
    <text evidence="1">The sequence shown here is derived from an EMBL/GenBank/DDBJ whole genome shotgun (WGS) entry which is preliminary data.</text>
</comment>
<dbReference type="Proteomes" id="UP001218218">
    <property type="component" value="Unassembled WGS sequence"/>
</dbReference>
<keyword evidence="2" id="KW-1185">Reference proteome</keyword>
<dbReference type="AlphaFoldDB" id="A0AAD7EUK2"/>
<evidence type="ECO:0000313" key="2">
    <source>
        <dbReference type="Proteomes" id="UP001218218"/>
    </source>
</evidence>
<gene>
    <name evidence="1" type="ORF">DFH08DRAFT_996040</name>
</gene>
<accession>A0AAD7EUK2</accession>
<sequence>MVKTELVDDILVPHSPGSYSGHSPLFLLGMDPEIKEISQKDYNEGTPRLYTNCLTIYLPLMGTNKDILTETKRHVINMCCNIGCKQADITAHLTIVERGRSEVDAASNRGVEEESDGNYFPFLQPVTLSFVYDPDNRGGAHALSSIANPVTMSSTTGPSPAATFNRSSFNNGNIPIHKGLNILQSMSNIWELQKFCGQHEKGFAGDLKSFADGVKVLWESVISPQKKHTDYLHIFSAEGAKTPIFVAESPKSPKNVAAE</sequence>